<evidence type="ECO:0000313" key="2">
    <source>
        <dbReference type="EMBL" id="AAF28925.1"/>
    </source>
</evidence>
<name>Q9P0D4_HUMAN</name>
<dbReference type="PhylomeDB" id="Q9P0D4"/>
<proteinExistence type="evidence at transcript level"/>
<feature type="region of interest" description="Disordered" evidence="1">
    <location>
        <begin position="67"/>
        <end position="94"/>
    </location>
</feature>
<dbReference type="EMBL" id="AF161365">
    <property type="protein sequence ID" value="AAF28925.1"/>
    <property type="molecule type" value="mRNA"/>
</dbReference>
<feature type="compositionally biased region" description="Polar residues" evidence="1">
    <location>
        <begin position="67"/>
        <end position="86"/>
    </location>
</feature>
<protein>
    <submittedName>
        <fullName evidence="2">HSPC102</fullName>
    </submittedName>
</protein>
<organism evidence="2">
    <name type="scientific">Homo sapiens</name>
    <name type="common">Human</name>
    <dbReference type="NCBI Taxonomy" id="9606"/>
    <lineage>
        <taxon>Eukaryota</taxon>
        <taxon>Metazoa</taxon>
        <taxon>Chordata</taxon>
        <taxon>Craniata</taxon>
        <taxon>Vertebrata</taxon>
        <taxon>Euteleostomi</taxon>
        <taxon>Mammalia</taxon>
        <taxon>Eutheria</taxon>
        <taxon>Euarchontoglires</taxon>
        <taxon>Primates</taxon>
        <taxon>Haplorrhini</taxon>
        <taxon>Catarrhini</taxon>
        <taxon>Hominidae</taxon>
        <taxon>Homo</taxon>
    </lineage>
</organism>
<accession>Q9P0D4</accession>
<dbReference type="AlphaFoldDB" id="Q9P0D4"/>
<feature type="non-terminal residue" evidence="2">
    <location>
        <position position="1"/>
    </location>
</feature>
<reference evidence="2" key="1">
    <citation type="submission" date="1999-05" db="EMBL/GenBank/DDBJ databases">
        <title>Human partial CDS cloned from cd34+ stem cells.</title>
        <authorList>
            <person name="Zhang Q.H."/>
            <person name="Ye M."/>
            <person name="Zhou J."/>
            <person name="Shen Y."/>
            <person name="Wu X.Y."/>
            <person name="Guan Z.Q."/>
            <person name="Wang L."/>
            <person name="Fan H.Y."/>
            <person name="Mao Y.F."/>
            <person name="Dai M."/>
            <person name="Huang Q.H."/>
            <person name="Chen S.J."/>
            <person name="Chen Z."/>
        </authorList>
    </citation>
    <scope>NUCLEOTIDE SEQUENCE</scope>
    <source>
        <tissue evidence="2">Cord blood</tissue>
    </source>
</reference>
<evidence type="ECO:0000256" key="1">
    <source>
        <dbReference type="SAM" id="MobiDB-lite"/>
    </source>
</evidence>
<sequence>SSPSCHLVKKIKIKMKSPALRGLSRQHTKSPVTFWWMTFGDTSRPSQDTLPMDLQQLLGVTKVCSKATSPTSQRGQEVISTPTSKSGPFIGRGS</sequence>